<dbReference type="PRINTS" id="PR00922">
    <property type="entry name" value="DADACBPTASE3"/>
</dbReference>
<dbReference type="Proteomes" id="UP000218023">
    <property type="component" value="Unassembled WGS sequence"/>
</dbReference>
<evidence type="ECO:0000313" key="4">
    <source>
        <dbReference type="EMBL" id="PAU97277.1"/>
    </source>
</evidence>
<keyword evidence="2" id="KW-0378">Hydrolase</keyword>
<keyword evidence="5" id="KW-1185">Reference proteome</keyword>
<dbReference type="AlphaFoldDB" id="A0A2A2GK01"/>
<dbReference type="GO" id="GO:0000270">
    <property type="term" value="P:peptidoglycan metabolic process"/>
    <property type="evidence" value="ECO:0007669"/>
    <property type="project" value="TreeGrafter"/>
</dbReference>
<evidence type="ECO:0000256" key="2">
    <source>
        <dbReference type="ARBA" id="ARBA00022801"/>
    </source>
</evidence>
<dbReference type="GO" id="GO:0006508">
    <property type="term" value="P:proteolysis"/>
    <property type="evidence" value="ECO:0007669"/>
    <property type="project" value="InterPro"/>
</dbReference>
<dbReference type="EMBL" id="NSJZ01000006">
    <property type="protein sequence ID" value="PAU97277.1"/>
    <property type="molecule type" value="Genomic_DNA"/>
</dbReference>
<evidence type="ECO:0000313" key="5">
    <source>
        <dbReference type="Proteomes" id="UP000218023"/>
    </source>
</evidence>
<sequence length="479" mass="49938">MIMKRRTLLLSGLAAATSFAAPAWADRPRRRPLPSPAEMLERARLGAADLGFVAIDLRSGTAGMSVQPDMMLPPASTLKTVTALYALDRLGAGHRFTTRVLRDGDTLVLAGGGDPTLDTDGLAALAQDTARAVGDWRPARFVVWGGALPRVEQIAPGQAAHLAYNPAISGMILNFNRVHLGWRCETDCALSLEARAEGHSPRAYSIAAAVRPGGGAYLHGASGGREQWDIPRRGLSARGTRWLPVRRPEAYAGDVFQTLARAAGLPLPAPEVIDTAPSGAEIARRDSEPLPAILHGMLKHSTNLTAEVVGLAASGADGQVASAQAMAGWLAETGAGPAQLADHSGLSAGNRISAGVLARMLARPAARGELRPLLNADPLRDVLGPDAGGSGAGGAPLVQAKTGTLNFVSCLAGYATLLQGAEVAFAALVADDRRRAATEGQDWPEGSLAWVRRAKLLQRDLVAASVTAPEPFHPLPPEI</sequence>
<dbReference type="PANTHER" id="PTHR30023:SF0">
    <property type="entry name" value="PENICILLIN-SENSITIVE CARBOXYPEPTIDASE A"/>
    <property type="match status" value="1"/>
</dbReference>
<evidence type="ECO:0000256" key="1">
    <source>
        <dbReference type="ARBA" id="ARBA00006096"/>
    </source>
</evidence>
<dbReference type="Gene3D" id="3.40.710.10">
    <property type="entry name" value="DD-peptidase/beta-lactamase superfamily"/>
    <property type="match status" value="2"/>
</dbReference>
<feature type="chain" id="PRO_5012426178" evidence="3">
    <location>
        <begin position="26"/>
        <end position="479"/>
    </location>
</feature>
<dbReference type="GO" id="GO:0004185">
    <property type="term" value="F:serine-type carboxypeptidase activity"/>
    <property type="evidence" value="ECO:0007669"/>
    <property type="project" value="InterPro"/>
</dbReference>
<feature type="signal peptide" evidence="3">
    <location>
        <begin position="1"/>
        <end position="25"/>
    </location>
</feature>
<dbReference type="OrthoDB" id="5372081at2"/>
<name>A0A2A2GK01_9RHOB</name>
<evidence type="ECO:0000256" key="3">
    <source>
        <dbReference type="SAM" id="SignalP"/>
    </source>
</evidence>
<reference evidence="4 5" key="1">
    <citation type="submission" date="2017-09" db="EMBL/GenBank/DDBJ databases">
        <title>Paracoccus alkalisoli sp. nov., isolated from saline alkaline soil.</title>
        <authorList>
            <person name="Dong X."/>
            <person name="Zhang G."/>
        </authorList>
    </citation>
    <scope>NUCLEOTIDE SEQUENCE [LARGE SCALE GENOMIC DNA]</scope>
    <source>
        <strain evidence="4 5">WN007</strain>
    </source>
</reference>
<dbReference type="SUPFAM" id="SSF56601">
    <property type="entry name" value="beta-lactamase/transpeptidase-like"/>
    <property type="match status" value="1"/>
</dbReference>
<dbReference type="PANTHER" id="PTHR30023">
    <property type="entry name" value="D-ALANYL-D-ALANINE CARBOXYPEPTIDASE"/>
    <property type="match status" value="1"/>
</dbReference>
<comment type="caution">
    <text evidence="4">The sequence shown here is derived from an EMBL/GenBank/DDBJ whole genome shotgun (WGS) entry which is preliminary data.</text>
</comment>
<dbReference type="InterPro" id="IPR000667">
    <property type="entry name" value="Peptidase_S13"/>
</dbReference>
<comment type="similarity">
    <text evidence="1">Belongs to the peptidase S13 family.</text>
</comment>
<dbReference type="Pfam" id="PF02113">
    <property type="entry name" value="Peptidase_S13"/>
    <property type="match status" value="2"/>
</dbReference>
<accession>A0A2A2GK01</accession>
<keyword evidence="3" id="KW-0732">Signal</keyword>
<organism evidence="4 5">
    <name type="scientific">Paracoccus salipaludis</name>
    <dbReference type="NCBI Taxonomy" id="2032623"/>
    <lineage>
        <taxon>Bacteria</taxon>
        <taxon>Pseudomonadati</taxon>
        <taxon>Pseudomonadota</taxon>
        <taxon>Alphaproteobacteria</taxon>
        <taxon>Rhodobacterales</taxon>
        <taxon>Paracoccaceae</taxon>
        <taxon>Paracoccus</taxon>
    </lineage>
</organism>
<proteinExistence type="inferred from homology"/>
<dbReference type="InterPro" id="IPR012338">
    <property type="entry name" value="Beta-lactam/transpept-like"/>
</dbReference>
<gene>
    <name evidence="4" type="ORF">CK240_09375</name>
</gene>
<protein>
    <submittedName>
        <fullName evidence="4">Peptidase S13</fullName>
    </submittedName>
</protein>